<evidence type="ECO:0000313" key="2">
    <source>
        <dbReference type="Proteomes" id="UP000053989"/>
    </source>
</evidence>
<dbReference type="EMBL" id="KN822189">
    <property type="protein sequence ID" value="KIM53114.1"/>
    <property type="molecule type" value="Genomic_DNA"/>
</dbReference>
<keyword evidence="2" id="KW-1185">Reference proteome</keyword>
<organism evidence="1 2">
    <name type="scientific">Scleroderma citrinum Foug A</name>
    <dbReference type="NCBI Taxonomy" id="1036808"/>
    <lineage>
        <taxon>Eukaryota</taxon>
        <taxon>Fungi</taxon>
        <taxon>Dikarya</taxon>
        <taxon>Basidiomycota</taxon>
        <taxon>Agaricomycotina</taxon>
        <taxon>Agaricomycetes</taxon>
        <taxon>Agaricomycetidae</taxon>
        <taxon>Boletales</taxon>
        <taxon>Sclerodermatineae</taxon>
        <taxon>Sclerodermataceae</taxon>
        <taxon>Scleroderma</taxon>
    </lineage>
</organism>
<gene>
    <name evidence="1" type="ORF">SCLCIDRAFT_1223109</name>
</gene>
<name>A0A0C3D9R6_9AGAM</name>
<proteinExistence type="predicted"/>
<dbReference type="Proteomes" id="UP000053989">
    <property type="component" value="Unassembled WGS sequence"/>
</dbReference>
<dbReference type="HOGENOM" id="CLU_2607396_0_0_1"/>
<sequence length="79" mass="8961">MEFVSIGMKAIRSILVPDPYSKANWSMIFLNPGYGPEPSSIGRINLARARCTSVFLPRWILRTYICQLSTMPVADNIRK</sequence>
<dbReference type="InParanoid" id="A0A0C3D9R6"/>
<reference evidence="1 2" key="1">
    <citation type="submission" date="2014-04" db="EMBL/GenBank/DDBJ databases">
        <authorList>
            <consortium name="DOE Joint Genome Institute"/>
            <person name="Kuo A."/>
            <person name="Kohler A."/>
            <person name="Nagy L.G."/>
            <person name="Floudas D."/>
            <person name="Copeland A."/>
            <person name="Barry K.W."/>
            <person name="Cichocki N."/>
            <person name="Veneault-Fourrey C."/>
            <person name="LaButti K."/>
            <person name="Lindquist E.A."/>
            <person name="Lipzen A."/>
            <person name="Lundell T."/>
            <person name="Morin E."/>
            <person name="Murat C."/>
            <person name="Sun H."/>
            <person name="Tunlid A."/>
            <person name="Henrissat B."/>
            <person name="Grigoriev I.V."/>
            <person name="Hibbett D.S."/>
            <person name="Martin F."/>
            <person name="Nordberg H.P."/>
            <person name="Cantor M.N."/>
            <person name="Hua S.X."/>
        </authorList>
    </citation>
    <scope>NUCLEOTIDE SEQUENCE [LARGE SCALE GENOMIC DNA]</scope>
    <source>
        <strain evidence="1 2">Foug A</strain>
    </source>
</reference>
<evidence type="ECO:0000313" key="1">
    <source>
        <dbReference type="EMBL" id="KIM53114.1"/>
    </source>
</evidence>
<reference evidence="2" key="2">
    <citation type="submission" date="2015-01" db="EMBL/GenBank/DDBJ databases">
        <title>Evolutionary Origins and Diversification of the Mycorrhizal Mutualists.</title>
        <authorList>
            <consortium name="DOE Joint Genome Institute"/>
            <consortium name="Mycorrhizal Genomics Consortium"/>
            <person name="Kohler A."/>
            <person name="Kuo A."/>
            <person name="Nagy L.G."/>
            <person name="Floudas D."/>
            <person name="Copeland A."/>
            <person name="Barry K.W."/>
            <person name="Cichocki N."/>
            <person name="Veneault-Fourrey C."/>
            <person name="LaButti K."/>
            <person name="Lindquist E.A."/>
            <person name="Lipzen A."/>
            <person name="Lundell T."/>
            <person name="Morin E."/>
            <person name="Murat C."/>
            <person name="Riley R."/>
            <person name="Ohm R."/>
            <person name="Sun H."/>
            <person name="Tunlid A."/>
            <person name="Henrissat B."/>
            <person name="Grigoriev I.V."/>
            <person name="Hibbett D.S."/>
            <person name="Martin F."/>
        </authorList>
    </citation>
    <scope>NUCLEOTIDE SEQUENCE [LARGE SCALE GENOMIC DNA]</scope>
    <source>
        <strain evidence="2">Foug A</strain>
    </source>
</reference>
<protein>
    <submittedName>
        <fullName evidence="1">Uncharacterized protein</fullName>
    </submittedName>
</protein>
<dbReference type="AlphaFoldDB" id="A0A0C3D9R6"/>
<accession>A0A0C3D9R6</accession>